<dbReference type="Proteomes" id="UP000034228">
    <property type="component" value="Unassembled WGS sequence"/>
</dbReference>
<dbReference type="GO" id="GO:0015562">
    <property type="term" value="F:efflux transmembrane transporter activity"/>
    <property type="evidence" value="ECO:0007669"/>
    <property type="project" value="TreeGrafter"/>
</dbReference>
<comment type="caution">
    <text evidence="4">The sequence shown here is derived from an EMBL/GenBank/DDBJ whole genome shotgun (WGS) entry which is preliminary data.</text>
</comment>
<evidence type="ECO:0000256" key="2">
    <source>
        <dbReference type="SAM" id="SignalP"/>
    </source>
</evidence>
<keyword evidence="5" id="KW-1185">Reference proteome</keyword>
<protein>
    <submittedName>
        <fullName evidence="4">Membrane protein</fullName>
    </submittedName>
</protein>
<evidence type="ECO:0000313" key="4">
    <source>
        <dbReference type="EMBL" id="KKO44536.1"/>
    </source>
</evidence>
<keyword evidence="2" id="KW-0732">Signal</keyword>
<dbReference type="Pfam" id="PF25975">
    <property type="entry name" value="CzcB_C"/>
    <property type="match status" value="1"/>
</dbReference>
<feature type="chain" id="PRO_5005644376" evidence="2">
    <location>
        <begin position="21"/>
        <end position="401"/>
    </location>
</feature>
<dbReference type="PANTHER" id="PTHR30469:SF15">
    <property type="entry name" value="HLYD FAMILY OF SECRETION PROTEINS"/>
    <property type="match status" value="1"/>
</dbReference>
<evidence type="ECO:0000313" key="5">
    <source>
        <dbReference type="Proteomes" id="UP000034228"/>
    </source>
</evidence>
<proteinExistence type="predicted"/>
<evidence type="ECO:0000256" key="1">
    <source>
        <dbReference type="SAM" id="Coils"/>
    </source>
</evidence>
<evidence type="ECO:0000259" key="3">
    <source>
        <dbReference type="Pfam" id="PF25975"/>
    </source>
</evidence>
<dbReference type="RefSeq" id="WP_046558462.1">
    <property type="nucleotide sequence ID" value="NZ_LAHO01000015.1"/>
</dbReference>
<dbReference type="OrthoDB" id="8738918at2"/>
<dbReference type="Gene3D" id="2.40.420.20">
    <property type="match status" value="1"/>
</dbReference>
<dbReference type="InterPro" id="IPR058649">
    <property type="entry name" value="CzcB_C"/>
</dbReference>
<feature type="coiled-coil region" evidence="1">
    <location>
        <begin position="104"/>
        <end position="131"/>
    </location>
</feature>
<dbReference type="STRING" id="336831.WG68_14625"/>
<dbReference type="Gene3D" id="2.40.30.170">
    <property type="match status" value="1"/>
</dbReference>
<sequence length="401" mass="44572">MPTKHRLQQLPILLSLGLVAALTGCNEPEIQVPVYQVAPATLLHKVHSEGELFAVNSVNINAPRNVQGPRFIASLAREFSRVEPGDVVVTFDASQLERSQRKANTGLSSVLADEQQKLAEQQNEQRALGLDQSLITQEFTFADRFSIDNVQIRSRLEILDSMQNKEYLGEKQQYLGWQEQSFSQRSSGELELLQLQRGQQQNLLQQAESGLAELEVKAPHAGILLFESNWRGEKPEVGGMVFPGFKIGSIPDLSLQHLKLQVIEQEAIGLAPGQRVSFYLAAWPDSELTGQIVTVGAIAQSRERRDPRKYIEVIVAPEQQDPRFMPGIKVIATLWLNEKPGVLKVPLQAIFSEQQQLFVYKRQGSRFVKQPISLGSKSLSHAEISTGVAVGDEIALINPES</sequence>
<dbReference type="PROSITE" id="PS51257">
    <property type="entry name" value="PROKAR_LIPOPROTEIN"/>
    <property type="match status" value="1"/>
</dbReference>
<gene>
    <name evidence="4" type="ORF">WG68_14625</name>
</gene>
<keyword evidence="1" id="KW-0175">Coiled coil</keyword>
<organism evidence="4 5">
    <name type="scientific">Arsukibacterium ikkense</name>
    <dbReference type="NCBI Taxonomy" id="336831"/>
    <lineage>
        <taxon>Bacteria</taxon>
        <taxon>Pseudomonadati</taxon>
        <taxon>Pseudomonadota</taxon>
        <taxon>Gammaproteobacteria</taxon>
        <taxon>Chromatiales</taxon>
        <taxon>Chromatiaceae</taxon>
        <taxon>Arsukibacterium</taxon>
    </lineage>
</organism>
<dbReference type="AlphaFoldDB" id="A0A0M2V1L3"/>
<reference evidence="4 5" key="1">
    <citation type="submission" date="2015-03" db="EMBL/GenBank/DDBJ databases">
        <title>Draft genome sequences of two protease-producing strains of Arsukibacterium isolated from two cold and alkaline environments.</title>
        <authorList>
            <person name="Lylloff J.E."/>
            <person name="Skov L.B."/>
            <person name="Jepsen M."/>
            <person name="Hallin P.F."/>
            <person name="Sorensen S.J."/>
            <person name="Stougaard P."/>
            <person name="Glaring M.A."/>
        </authorList>
    </citation>
    <scope>NUCLEOTIDE SEQUENCE [LARGE SCALE GENOMIC DNA]</scope>
    <source>
        <strain evidence="4 5">GCM72</strain>
    </source>
</reference>
<dbReference type="PATRIC" id="fig|336831.14.peg.1094"/>
<accession>A0A0M2V1L3</accession>
<dbReference type="EMBL" id="LAHO01000015">
    <property type="protein sequence ID" value="KKO44536.1"/>
    <property type="molecule type" value="Genomic_DNA"/>
</dbReference>
<dbReference type="GO" id="GO:1990281">
    <property type="term" value="C:efflux pump complex"/>
    <property type="evidence" value="ECO:0007669"/>
    <property type="project" value="TreeGrafter"/>
</dbReference>
<feature type="signal peptide" evidence="2">
    <location>
        <begin position="1"/>
        <end position="20"/>
    </location>
</feature>
<feature type="domain" description="CzcB-like C-terminal circularly permuted SH3-like" evidence="3">
    <location>
        <begin position="344"/>
        <end position="396"/>
    </location>
</feature>
<dbReference type="PANTHER" id="PTHR30469">
    <property type="entry name" value="MULTIDRUG RESISTANCE PROTEIN MDTA"/>
    <property type="match status" value="1"/>
</dbReference>
<name>A0A0M2V1L3_9GAMM</name>